<evidence type="ECO:0008006" key="3">
    <source>
        <dbReference type="Google" id="ProtNLM"/>
    </source>
</evidence>
<reference evidence="1 2" key="1">
    <citation type="submission" date="2011-01" db="EMBL/GenBank/DDBJ databases">
        <title>Whole genome sequence of Amphibacillus xylinus NBRC 15112.</title>
        <authorList>
            <person name="Nakazawa H."/>
            <person name="Katano Y."/>
            <person name="Nakamura S."/>
            <person name="Sasagawa M."/>
            <person name="Fukada J."/>
            <person name="Arai T."/>
            <person name="Sasakura N."/>
            <person name="Mochizuki D."/>
            <person name="Hosoyama A."/>
            <person name="Harada K."/>
            <person name="Horikawa H."/>
            <person name="Kato Y."/>
            <person name="Harada T."/>
            <person name="Sasaki K."/>
            <person name="Sekiguchi M."/>
            <person name="Hodoyama M."/>
            <person name="Nishiko R."/>
            <person name="Narita H."/>
            <person name="Hanamaki A."/>
            <person name="Hata C."/>
            <person name="Konno Y."/>
            <person name="Niimura Y."/>
            <person name="Yamazaki S."/>
            <person name="Fujita N."/>
        </authorList>
    </citation>
    <scope>NUCLEOTIDE SEQUENCE [LARGE SCALE GENOMIC DNA]</scope>
    <source>
        <strain evidence="2">ATCC 51415 / DSM 6626 / JCM 7361 / LMG 17667 / NBRC 15112 / Ep01</strain>
    </source>
</reference>
<protein>
    <recommendedName>
        <fullName evidence="3">PD-(D/E)XK nuclease family transposase</fullName>
    </recommendedName>
</protein>
<dbReference type="Pfam" id="PF12784">
    <property type="entry name" value="PDDEXK_2"/>
    <property type="match status" value="1"/>
</dbReference>
<dbReference type="EMBL" id="AP012050">
    <property type="protein sequence ID" value="BAM48109.1"/>
    <property type="molecule type" value="Genomic_DNA"/>
</dbReference>
<gene>
    <name evidence="1" type="ordered locus">AXY_19770</name>
</gene>
<organism evidence="1 2">
    <name type="scientific">Amphibacillus xylanus (strain ATCC 51415 / DSM 6626 / JCM 7361 / LMG 17667 / NBRC 15112 / Ep01)</name>
    <dbReference type="NCBI Taxonomy" id="698758"/>
    <lineage>
        <taxon>Bacteria</taxon>
        <taxon>Bacillati</taxon>
        <taxon>Bacillota</taxon>
        <taxon>Bacilli</taxon>
        <taxon>Bacillales</taxon>
        <taxon>Bacillaceae</taxon>
        <taxon>Amphibacillus</taxon>
    </lineage>
</organism>
<proteinExistence type="predicted"/>
<sequence>MQDERQYLFLKQIELLFFKRTKASQLLLRSFLNAILSQSLKVPIKQIENAQGEGSYYSLAQPSSWLLTAVTETDKPLVIRVQIHDHDYFQKKTSKLQISHRLNQIETHRQADRYTIHILNFNLLQESDHYHHCFQTPSIEYTQHIHYIELLKFTSQTPETALEKWLYFICHLKTKEKPQLFVKLVNNDPYFKLANHLSRQPATTANRPAIVKEDPLNIFEWQYFGEKQEKERIALKMIRSGLPYQQIIDYTELTIEELDELALTIPMIDL</sequence>
<dbReference type="KEGG" id="axl:AXY_19770"/>
<evidence type="ECO:0000313" key="1">
    <source>
        <dbReference type="EMBL" id="BAM48109.1"/>
    </source>
</evidence>
<dbReference type="OrthoDB" id="1097360at2"/>
<dbReference type="RefSeq" id="WP_015010695.1">
    <property type="nucleotide sequence ID" value="NC_018704.1"/>
</dbReference>
<accession>K0IZZ8</accession>
<keyword evidence="2" id="KW-1185">Reference proteome</keyword>
<evidence type="ECO:0000313" key="2">
    <source>
        <dbReference type="Proteomes" id="UP000006294"/>
    </source>
</evidence>
<dbReference type="Proteomes" id="UP000006294">
    <property type="component" value="Chromosome"/>
</dbReference>
<dbReference type="STRING" id="698758.AXY_19770"/>
<dbReference type="eggNOG" id="COG5464">
    <property type="taxonomic scope" value="Bacteria"/>
</dbReference>
<name>K0IZZ8_AMPXN</name>
<dbReference type="AlphaFoldDB" id="K0IZZ8"/>
<dbReference type="HOGENOM" id="CLU_1029112_0_0_9"/>